<protein>
    <recommendedName>
        <fullName evidence="2">BTB domain-containing protein</fullName>
    </recommendedName>
</protein>
<dbReference type="RefSeq" id="XP_028514622.1">
    <property type="nucleotide sequence ID" value="XM_028658821.1"/>
</dbReference>
<dbReference type="KEGG" id="epa:114574149"/>
<dbReference type="PANTHER" id="PTHR22744">
    <property type="entry name" value="HELIX LOOP HELIX PROTEIN 21-RELATED"/>
    <property type="match status" value="1"/>
</dbReference>
<reference evidence="3" key="1">
    <citation type="submission" date="2022-11" db="UniProtKB">
        <authorList>
            <consortium name="EnsemblMetazoa"/>
        </authorList>
    </citation>
    <scope>IDENTIFICATION</scope>
</reference>
<sequence>MSTEEPAAKMSKTDEDDLTESSPFSSPWHFSDVVLLVEGRRFHVHRSTLSMWSPVFERMFSSEFREKSLAEIELPGKSAKEIDVLLKLICFKNKQKSVSINYSNLKFLLKLSDEYQMDDVTEMCADFMTSTLDKNNCLLFYEAADLYNLDEVKSKCMNWAKSLTISSIERNQNFNKMRLETKYEILAERVKSLEGVLSKFSTECNKLINTTKLSPPDISLNSQILQLDHHIEKCNGLMQRCQSVLRIRNYNKIVNKK</sequence>
<dbReference type="EnsemblMetazoa" id="XM_028658821.1">
    <property type="protein sequence ID" value="XP_028514622.1"/>
    <property type="gene ID" value="LOC114574149"/>
</dbReference>
<proteinExistence type="predicted"/>
<dbReference type="AlphaFoldDB" id="A0A913YJE7"/>
<dbReference type="Proteomes" id="UP000887567">
    <property type="component" value="Unplaced"/>
</dbReference>
<dbReference type="SMART" id="SM00225">
    <property type="entry name" value="BTB"/>
    <property type="match status" value="1"/>
</dbReference>
<dbReference type="PANTHER" id="PTHR22744:SF17">
    <property type="entry name" value="BTB DOMAIN-CONTAINING PROTEIN"/>
    <property type="match status" value="1"/>
</dbReference>
<organism evidence="3 4">
    <name type="scientific">Exaiptasia diaphana</name>
    <name type="common">Tropical sea anemone</name>
    <name type="synonym">Aiptasia pulchella</name>
    <dbReference type="NCBI Taxonomy" id="2652724"/>
    <lineage>
        <taxon>Eukaryota</taxon>
        <taxon>Metazoa</taxon>
        <taxon>Cnidaria</taxon>
        <taxon>Anthozoa</taxon>
        <taxon>Hexacorallia</taxon>
        <taxon>Actiniaria</taxon>
        <taxon>Aiptasiidae</taxon>
        <taxon>Exaiptasia</taxon>
    </lineage>
</organism>
<evidence type="ECO:0000313" key="4">
    <source>
        <dbReference type="Proteomes" id="UP000887567"/>
    </source>
</evidence>
<dbReference type="PROSITE" id="PS50097">
    <property type="entry name" value="BTB"/>
    <property type="match status" value="1"/>
</dbReference>
<dbReference type="SUPFAM" id="SSF54695">
    <property type="entry name" value="POZ domain"/>
    <property type="match status" value="1"/>
</dbReference>
<dbReference type="InterPro" id="IPR000210">
    <property type="entry name" value="BTB/POZ_dom"/>
</dbReference>
<dbReference type="OMA" id="MIMATAN"/>
<dbReference type="CDD" id="cd14733">
    <property type="entry name" value="BACK"/>
    <property type="match status" value="1"/>
</dbReference>
<accession>A0A913YJE7</accession>
<dbReference type="Gene3D" id="3.30.710.10">
    <property type="entry name" value="Potassium Channel Kv1.1, Chain A"/>
    <property type="match status" value="1"/>
</dbReference>
<feature type="domain" description="BTB" evidence="2">
    <location>
        <begin position="31"/>
        <end position="89"/>
    </location>
</feature>
<dbReference type="OrthoDB" id="5779840at2759"/>
<name>A0A913YJE7_EXADI</name>
<dbReference type="GeneID" id="114574149"/>
<feature type="region of interest" description="Disordered" evidence="1">
    <location>
        <begin position="1"/>
        <end position="24"/>
    </location>
</feature>
<evidence type="ECO:0000259" key="2">
    <source>
        <dbReference type="PROSITE" id="PS50097"/>
    </source>
</evidence>
<dbReference type="Pfam" id="PF00651">
    <property type="entry name" value="BTB"/>
    <property type="match status" value="1"/>
</dbReference>
<evidence type="ECO:0000256" key="1">
    <source>
        <dbReference type="SAM" id="MobiDB-lite"/>
    </source>
</evidence>
<evidence type="ECO:0000313" key="3">
    <source>
        <dbReference type="EnsemblMetazoa" id="XP_028514622.1"/>
    </source>
</evidence>
<dbReference type="InterPro" id="IPR011333">
    <property type="entry name" value="SKP1/BTB/POZ_sf"/>
</dbReference>
<keyword evidence="4" id="KW-1185">Reference proteome</keyword>